<keyword evidence="1" id="KW-0732">Signal</keyword>
<reference evidence="6 7" key="1">
    <citation type="submission" date="2015-11" db="EMBL/GenBank/DDBJ databases">
        <title>Draft genome sequences of new species of the genus Lactobacillus isolated from orchardgrass silage.</title>
        <authorList>
            <person name="Tohno M."/>
            <person name="Tanizawa Y."/>
            <person name="Arita M."/>
        </authorList>
    </citation>
    <scope>NUCLEOTIDE SEQUENCE [LARGE SCALE GENOMIC DNA]</scope>
    <source>
        <strain evidence="6 7">IWT126</strain>
    </source>
</reference>
<sequence>MGNLGKDNHDLKQDCSTKKEHYKLYKAGKLWLIAGLTTLSLGLAQFGFTAVAKADDTATEQSPTTQVKTAQPLQQPEVSLSTNTENNNGSSVSKTDATATQPAADQEQPASSSKTDGTVVQPANDKEQPTSTNKTDASATQSSTDNKDQAAPTTSTGNKTGTVNTEQSKSESGSVNNTNLENSNKSTADDETDQPAKSADGDATVSDTNDATDNAGKVQNAATGTSKTADTVTNVKKLEQGSPKSGEQLPEGFSVSDPDYNPDSYAASVKNTGDHYVYYEGKLGNYHLDLETSRTDPTDVVLVVSQQNGTGWNVLSTTPITGASYTDSHTGAVIYNDTQSVYIKHTGLQVVSNVYGKLSGDGNNTYSGDVVIKPMKQEQTTKYVDGSKNEIADPITMKGLSGQKYTTKPSTELKGYTPQASSNANGYMSPFTADGQVITEIIHRSSGTNATVTYTVTDLNAGTHSC</sequence>
<gene>
    <name evidence="6" type="ORF">IWT126_02329</name>
</gene>
<dbReference type="OrthoDB" id="2324306at2"/>
<dbReference type="Pfam" id="PF06458">
    <property type="entry name" value="MucBP"/>
    <property type="match status" value="1"/>
</dbReference>
<protein>
    <recommendedName>
        <fullName evidence="5">MucBP domain-containing protein</fullName>
    </recommendedName>
</protein>
<dbReference type="RefSeq" id="WP_089137293.1">
    <property type="nucleotide sequence ID" value="NZ_BCMG01000015.1"/>
</dbReference>
<evidence type="ECO:0000313" key="7">
    <source>
        <dbReference type="Proteomes" id="UP000198402"/>
    </source>
</evidence>
<feature type="compositionally biased region" description="Polar residues" evidence="3">
    <location>
        <begin position="129"/>
        <end position="144"/>
    </location>
</feature>
<dbReference type="EMBL" id="BCMG01000015">
    <property type="protein sequence ID" value="GAX02264.1"/>
    <property type="molecule type" value="Genomic_DNA"/>
</dbReference>
<evidence type="ECO:0000256" key="3">
    <source>
        <dbReference type="SAM" id="MobiDB-lite"/>
    </source>
</evidence>
<feature type="compositionally biased region" description="Polar residues" evidence="3">
    <location>
        <begin position="59"/>
        <end position="94"/>
    </location>
</feature>
<dbReference type="InterPro" id="IPR022263">
    <property type="entry name" value="KxYKxGKxW"/>
</dbReference>
<comment type="caution">
    <text evidence="6">The sequence shown here is derived from an EMBL/GenBank/DDBJ whole genome shotgun (WGS) entry which is preliminary data.</text>
</comment>
<dbReference type="Pfam" id="PF19258">
    <property type="entry name" value="KxYKxGKxW_sig"/>
    <property type="match status" value="1"/>
</dbReference>
<feature type="region of interest" description="Disordered" evidence="3">
    <location>
        <begin position="59"/>
        <end position="260"/>
    </location>
</feature>
<evidence type="ECO:0000256" key="1">
    <source>
        <dbReference type="ARBA" id="ARBA00022729"/>
    </source>
</evidence>
<keyword evidence="4" id="KW-0472">Membrane</keyword>
<feature type="compositionally biased region" description="Polar residues" evidence="3">
    <location>
        <begin position="151"/>
        <end position="186"/>
    </location>
</feature>
<evidence type="ECO:0000313" key="6">
    <source>
        <dbReference type="EMBL" id="GAX02264.1"/>
    </source>
</evidence>
<feature type="transmembrane region" description="Helical" evidence="4">
    <location>
        <begin position="30"/>
        <end position="52"/>
    </location>
</feature>
<dbReference type="InterPro" id="IPR009459">
    <property type="entry name" value="MucBP_dom"/>
</dbReference>
<evidence type="ECO:0000256" key="2">
    <source>
        <dbReference type="ARBA" id="ARBA00022737"/>
    </source>
</evidence>
<proteinExistence type="predicted"/>
<accession>A0A1Z5IKF7</accession>
<feature type="compositionally biased region" description="Polar residues" evidence="3">
    <location>
        <begin position="220"/>
        <end position="234"/>
    </location>
</feature>
<dbReference type="NCBIfam" id="TIGR03715">
    <property type="entry name" value="KxYKxGKxW"/>
    <property type="match status" value="1"/>
</dbReference>
<evidence type="ECO:0000259" key="5">
    <source>
        <dbReference type="Pfam" id="PF06458"/>
    </source>
</evidence>
<dbReference type="STRING" id="1302250.GCA_001313225_03408"/>
<feature type="domain" description="MucBP" evidence="5">
    <location>
        <begin position="380"/>
        <end position="429"/>
    </location>
</feature>
<organism evidence="6 7">
    <name type="scientific">Secundilactobacillus silagei JCM 19001</name>
    <dbReference type="NCBI Taxonomy" id="1302250"/>
    <lineage>
        <taxon>Bacteria</taxon>
        <taxon>Bacillati</taxon>
        <taxon>Bacillota</taxon>
        <taxon>Bacilli</taxon>
        <taxon>Lactobacillales</taxon>
        <taxon>Lactobacillaceae</taxon>
        <taxon>Secundilactobacillus</taxon>
    </lineage>
</organism>
<dbReference type="Gene3D" id="3.10.20.320">
    <property type="entry name" value="Putative peptidoglycan bound protein (lpxtg motif)"/>
    <property type="match status" value="1"/>
</dbReference>
<keyword evidence="4" id="KW-1133">Transmembrane helix</keyword>
<evidence type="ECO:0000256" key="4">
    <source>
        <dbReference type="SAM" id="Phobius"/>
    </source>
</evidence>
<name>A0A1Z5IKF7_9LACO</name>
<keyword evidence="4" id="KW-0812">Transmembrane</keyword>
<feature type="compositionally biased region" description="Low complexity" evidence="3">
    <location>
        <begin position="95"/>
        <end position="110"/>
    </location>
</feature>
<keyword evidence="7" id="KW-1185">Reference proteome</keyword>
<keyword evidence="2" id="KW-0677">Repeat</keyword>
<dbReference type="Proteomes" id="UP000198402">
    <property type="component" value="Unassembled WGS sequence"/>
</dbReference>
<dbReference type="AlphaFoldDB" id="A0A1Z5IKF7"/>